<keyword evidence="4" id="KW-1185">Reference proteome</keyword>
<dbReference type="InterPro" id="IPR036390">
    <property type="entry name" value="WH_DNA-bd_sf"/>
</dbReference>
<dbReference type="GO" id="GO:0016301">
    <property type="term" value="F:kinase activity"/>
    <property type="evidence" value="ECO:0007669"/>
    <property type="project" value="UniProtKB-KW"/>
</dbReference>
<dbReference type="InterPro" id="IPR043129">
    <property type="entry name" value="ATPase_NBD"/>
</dbReference>
<evidence type="ECO:0000256" key="1">
    <source>
        <dbReference type="ARBA" id="ARBA00006479"/>
    </source>
</evidence>
<comment type="similarity">
    <text evidence="1">Belongs to the ROK (NagC/XylR) family.</text>
</comment>
<dbReference type="EMBL" id="PVZG01000010">
    <property type="protein sequence ID" value="PRY27728.1"/>
    <property type="molecule type" value="Genomic_DNA"/>
</dbReference>
<dbReference type="InterPro" id="IPR000600">
    <property type="entry name" value="ROK"/>
</dbReference>
<dbReference type="SUPFAM" id="SSF53067">
    <property type="entry name" value="Actin-like ATPase domain"/>
    <property type="match status" value="1"/>
</dbReference>
<dbReference type="PANTHER" id="PTHR18964:SF149">
    <property type="entry name" value="BIFUNCTIONAL UDP-N-ACETYLGLUCOSAMINE 2-EPIMERASE_N-ACETYLMANNOSAMINE KINASE"/>
    <property type="match status" value="1"/>
</dbReference>
<protein>
    <submittedName>
        <fullName evidence="3">Putative NBD/HSP70 family sugar kinase</fullName>
    </submittedName>
</protein>
<dbReference type="Gene3D" id="3.30.420.40">
    <property type="match status" value="2"/>
</dbReference>
<dbReference type="PROSITE" id="PS01125">
    <property type="entry name" value="ROK"/>
    <property type="match status" value="1"/>
</dbReference>
<gene>
    <name evidence="3" type="ORF">CLV70_110315</name>
</gene>
<proteinExistence type="inferred from homology"/>
<dbReference type="SUPFAM" id="SSF46785">
    <property type="entry name" value="Winged helix' DNA-binding domain"/>
    <property type="match status" value="1"/>
</dbReference>
<keyword evidence="3" id="KW-0418">Kinase</keyword>
<feature type="compositionally biased region" description="Basic residues" evidence="2">
    <location>
        <begin position="412"/>
        <end position="423"/>
    </location>
</feature>
<dbReference type="PANTHER" id="PTHR18964">
    <property type="entry name" value="ROK (REPRESSOR, ORF, KINASE) FAMILY"/>
    <property type="match status" value="1"/>
</dbReference>
<dbReference type="Proteomes" id="UP000239209">
    <property type="component" value="Unassembled WGS sequence"/>
</dbReference>
<dbReference type="Pfam" id="PF00480">
    <property type="entry name" value="ROK"/>
    <property type="match status" value="1"/>
</dbReference>
<accession>A0A2T0S2T5</accession>
<dbReference type="InterPro" id="IPR049874">
    <property type="entry name" value="ROK_cs"/>
</dbReference>
<reference evidence="3 4" key="1">
    <citation type="submission" date="2018-03" db="EMBL/GenBank/DDBJ databases">
        <title>Genomic Encyclopedia of Archaeal and Bacterial Type Strains, Phase II (KMG-II): from individual species to whole genera.</title>
        <authorList>
            <person name="Goeker M."/>
        </authorList>
    </citation>
    <scope>NUCLEOTIDE SEQUENCE [LARGE SCALE GENOMIC DNA]</scope>
    <source>
        <strain evidence="3 4">DSM 45348</strain>
    </source>
</reference>
<dbReference type="AlphaFoldDB" id="A0A2T0S2T5"/>
<feature type="region of interest" description="Disordered" evidence="2">
    <location>
        <begin position="403"/>
        <end position="423"/>
    </location>
</feature>
<keyword evidence="3" id="KW-0808">Transferase</keyword>
<evidence type="ECO:0000313" key="3">
    <source>
        <dbReference type="EMBL" id="PRY27728.1"/>
    </source>
</evidence>
<dbReference type="Gene3D" id="1.10.10.10">
    <property type="entry name" value="Winged helix-like DNA-binding domain superfamily/Winged helix DNA-binding domain"/>
    <property type="match status" value="1"/>
</dbReference>
<sequence length="423" mass="43612">MRDVRRANRASLLTDLFHGGRQSRQELGDTTALSQASVSNLIGEMIEEGLVEEAGLVGSDGGRPRALLRVAPGYGYVAGADVGESRVTVELYDLAMSRLGFAQFSLTAAGTAGTRPAGGGVAADPQLAAAKVLEGLDAVVAEAGIEKSEVLGFGVGVAGVVDQTGEAPVVHSQTTGWDGVPLGRMLREGTDVPVYVENGAKTVGQAEMWFGAGRGARHAVIVMVGQGVGAAVVMDGRSYRGAHSNAGEWGHTTLVYDGDVCRCGAKGCLEAYIGSDKVIARLAEVTGQSPDPKLLSRVLAAEGALDPEVAEVIRQTVGYLGAGIAGLVNLFSPERIVLGGPAGLALGERFLPDIRDAAARNALRHPYSRTRIDLCQLGPDAVAMGAATLPIARLLADGGLPSTAGPAPMSRAAHRRSLSRGRH</sequence>
<evidence type="ECO:0000256" key="2">
    <source>
        <dbReference type="SAM" id="MobiDB-lite"/>
    </source>
</evidence>
<comment type="caution">
    <text evidence="3">The sequence shown here is derived from an EMBL/GenBank/DDBJ whole genome shotgun (WGS) entry which is preliminary data.</text>
</comment>
<organism evidence="3 4">
    <name type="scientific">Pseudosporangium ferrugineum</name>
    <dbReference type="NCBI Taxonomy" id="439699"/>
    <lineage>
        <taxon>Bacteria</taxon>
        <taxon>Bacillati</taxon>
        <taxon>Actinomycetota</taxon>
        <taxon>Actinomycetes</taxon>
        <taxon>Micromonosporales</taxon>
        <taxon>Micromonosporaceae</taxon>
        <taxon>Pseudosporangium</taxon>
    </lineage>
</organism>
<name>A0A2T0S2T5_9ACTN</name>
<dbReference type="InterPro" id="IPR036388">
    <property type="entry name" value="WH-like_DNA-bd_sf"/>
</dbReference>
<evidence type="ECO:0000313" key="4">
    <source>
        <dbReference type="Proteomes" id="UP000239209"/>
    </source>
</evidence>